<dbReference type="EMBL" id="GL377567">
    <property type="protein sequence ID" value="EFJ36432.1"/>
    <property type="molecule type" value="Genomic_DNA"/>
</dbReference>
<dbReference type="HOGENOM" id="CLU_991771_0_0_1"/>
<keyword evidence="3" id="KW-1185">Reference proteome</keyword>
<accession>D8QVC7</accession>
<feature type="compositionally biased region" description="Basic residues" evidence="1">
    <location>
        <begin position="133"/>
        <end position="142"/>
    </location>
</feature>
<dbReference type="AlphaFoldDB" id="D8QVC7"/>
<dbReference type="Gramene" id="EFJ36432">
    <property type="protein sequence ID" value="EFJ36432"/>
    <property type="gene ID" value="SELMODRAFT_404446"/>
</dbReference>
<feature type="region of interest" description="Disordered" evidence="1">
    <location>
        <begin position="127"/>
        <end position="171"/>
    </location>
</feature>
<evidence type="ECO:0000256" key="1">
    <source>
        <dbReference type="SAM" id="MobiDB-lite"/>
    </source>
</evidence>
<reference evidence="2 3" key="1">
    <citation type="journal article" date="2011" name="Science">
        <title>The Selaginella genome identifies genetic changes associated with the evolution of vascular plants.</title>
        <authorList>
            <person name="Banks J.A."/>
            <person name="Nishiyama T."/>
            <person name="Hasebe M."/>
            <person name="Bowman J.L."/>
            <person name="Gribskov M."/>
            <person name="dePamphilis C."/>
            <person name="Albert V.A."/>
            <person name="Aono N."/>
            <person name="Aoyama T."/>
            <person name="Ambrose B.A."/>
            <person name="Ashton N.W."/>
            <person name="Axtell M.J."/>
            <person name="Barker E."/>
            <person name="Barker M.S."/>
            <person name="Bennetzen J.L."/>
            <person name="Bonawitz N.D."/>
            <person name="Chapple C."/>
            <person name="Cheng C."/>
            <person name="Correa L.G."/>
            <person name="Dacre M."/>
            <person name="DeBarry J."/>
            <person name="Dreyer I."/>
            <person name="Elias M."/>
            <person name="Engstrom E.M."/>
            <person name="Estelle M."/>
            <person name="Feng L."/>
            <person name="Finet C."/>
            <person name="Floyd S.K."/>
            <person name="Frommer W.B."/>
            <person name="Fujita T."/>
            <person name="Gramzow L."/>
            <person name="Gutensohn M."/>
            <person name="Harholt J."/>
            <person name="Hattori M."/>
            <person name="Heyl A."/>
            <person name="Hirai T."/>
            <person name="Hiwatashi Y."/>
            <person name="Ishikawa M."/>
            <person name="Iwata M."/>
            <person name="Karol K.G."/>
            <person name="Koehler B."/>
            <person name="Kolukisaoglu U."/>
            <person name="Kubo M."/>
            <person name="Kurata T."/>
            <person name="Lalonde S."/>
            <person name="Li K."/>
            <person name="Li Y."/>
            <person name="Litt A."/>
            <person name="Lyons E."/>
            <person name="Manning G."/>
            <person name="Maruyama T."/>
            <person name="Michael T.P."/>
            <person name="Mikami K."/>
            <person name="Miyazaki S."/>
            <person name="Morinaga S."/>
            <person name="Murata T."/>
            <person name="Mueller-Roeber B."/>
            <person name="Nelson D.R."/>
            <person name="Obara M."/>
            <person name="Oguri Y."/>
            <person name="Olmstead R.G."/>
            <person name="Onodera N."/>
            <person name="Petersen B.L."/>
            <person name="Pils B."/>
            <person name="Prigge M."/>
            <person name="Rensing S.A."/>
            <person name="Riano-Pachon D.M."/>
            <person name="Roberts A.W."/>
            <person name="Sato Y."/>
            <person name="Scheller H.V."/>
            <person name="Schulz B."/>
            <person name="Schulz C."/>
            <person name="Shakirov E.V."/>
            <person name="Shibagaki N."/>
            <person name="Shinohara N."/>
            <person name="Shippen D.E."/>
            <person name="Soerensen I."/>
            <person name="Sotooka R."/>
            <person name="Sugimoto N."/>
            <person name="Sugita M."/>
            <person name="Sumikawa N."/>
            <person name="Tanurdzic M."/>
            <person name="Theissen G."/>
            <person name="Ulvskov P."/>
            <person name="Wakazuki S."/>
            <person name="Weng J.K."/>
            <person name="Willats W.W."/>
            <person name="Wipf D."/>
            <person name="Wolf P.G."/>
            <person name="Yang L."/>
            <person name="Zimmer A.D."/>
            <person name="Zhu Q."/>
            <person name="Mitros T."/>
            <person name="Hellsten U."/>
            <person name="Loque D."/>
            <person name="Otillar R."/>
            <person name="Salamov A."/>
            <person name="Schmutz J."/>
            <person name="Shapiro H."/>
            <person name="Lindquist E."/>
            <person name="Lucas S."/>
            <person name="Rokhsar D."/>
            <person name="Grigoriev I.V."/>
        </authorList>
    </citation>
    <scope>NUCLEOTIDE SEQUENCE [LARGE SCALE GENOMIC DNA]</scope>
</reference>
<feature type="region of interest" description="Disordered" evidence="1">
    <location>
        <begin position="248"/>
        <end position="281"/>
    </location>
</feature>
<evidence type="ECO:0000313" key="3">
    <source>
        <dbReference type="Proteomes" id="UP000001514"/>
    </source>
</evidence>
<feature type="compositionally biased region" description="Basic and acidic residues" evidence="1">
    <location>
        <begin position="193"/>
        <end position="204"/>
    </location>
</feature>
<organism evidence="3">
    <name type="scientific">Selaginella moellendorffii</name>
    <name type="common">Spikemoss</name>
    <dbReference type="NCBI Taxonomy" id="88036"/>
    <lineage>
        <taxon>Eukaryota</taxon>
        <taxon>Viridiplantae</taxon>
        <taxon>Streptophyta</taxon>
        <taxon>Embryophyta</taxon>
        <taxon>Tracheophyta</taxon>
        <taxon>Lycopodiopsida</taxon>
        <taxon>Selaginellales</taxon>
        <taxon>Selaginellaceae</taxon>
        <taxon>Selaginella</taxon>
    </lineage>
</organism>
<dbReference type="InParanoid" id="D8QVC7"/>
<gene>
    <name evidence="2" type="ORF">SELMODRAFT_404446</name>
</gene>
<proteinExistence type="predicted"/>
<evidence type="ECO:0000313" key="2">
    <source>
        <dbReference type="EMBL" id="EFJ36432.1"/>
    </source>
</evidence>
<protein>
    <submittedName>
        <fullName evidence="2">Uncharacterized protein</fullName>
    </submittedName>
</protein>
<name>D8QVC7_SELML</name>
<sequence>MELVEFFVSFDVPSSGFVLSEMSTGIVDEVQQLQGKPVERLDDLETQEGRAPDRGEADTRYTYRKHVEYCHNNAAMQAMQATRDVSHASGLNSQWQHRSLVPRHTLPEIILGLGGNEQRTIHRDPFLRGTRCSPRRRSRKSRTMASTTTTSKHLASSNFRGLPVRSRSRRSFAATRIARKISVTCRSNAQENQVRDQSGREPPHRRQGLLQIAAEFHGEMHQRQESLSEPTHEAEKFIKEDVELLRMSLSKPSSSEPLHEAKKSIKEDRELLRRSGPVLEL</sequence>
<dbReference type="Proteomes" id="UP000001514">
    <property type="component" value="Unassembled WGS sequence"/>
</dbReference>
<dbReference type="KEGG" id="smo:SELMODRAFT_404446"/>
<feature type="compositionally biased region" description="Basic and acidic residues" evidence="1">
    <location>
        <begin position="257"/>
        <end position="273"/>
    </location>
</feature>
<feature type="region of interest" description="Disordered" evidence="1">
    <location>
        <begin position="186"/>
        <end position="205"/>
    </location>
</feature>